<evidence type="ECO:0000313" key="2">
    <source>
        <dbReference type="EMBL" id="SNR60742.1"/>
    </source>
</evidence>
<dbReference type="GO" id="GO:0004775">
    <property type="term" value="F:succinate-CoA ligase (ADP-forming) activity"/>
    <property type="evidence" value="ECO:0007669"/>
    <property type="project" value="TreeGrafter"/>
</dbReference>
<dbReference type="GO" id="GO:0009361">
    <property type="term" value="C:succinate-CoA ligase complex (ADP-forming)"/>
    <property type="evidence" value="ECO:0007669"/>
    <property type="project" value="TreeGrafter"/>
</dbReference>
<dbReference type="InterPro" id="IPR005811">
    <property type="entry name" value="SUCC_ACL_C"/>
</dbReference>
<dbReference type="AlphaFoldDB" id="A0A238XPY3"/>
<dbReference type="GO" id="GO:0006099">
    <property type="term" value="P:tricarboxylic acid cycle"/>
    <property type="evidence" value="ECO:0007669"/>
    <property type="project" value="TreeGrafter"/>
</dbReference>
<gene>
    <name evidence="2" type="ORF">SAMN06272737_11513</name>
</gene>
<reference evidence="2 3" key="1">
    <citation type="submission" date="2017-06" db="EMBL/GenBank/DDBJ databases">
        <authorList>
            <person name="Kim H.J."/>
            <person name="Triplett B.A."/>
        </authorList>
    </citation>
    <scope>NUCLEOTIDE SEQUENCE [LARGE SCALE GENOMIC DNA]</scope>
    <source>
        <strain evidence="2 3">DSM 44272</strain>
    </source>
</reference>
<dbReference type="Gene3D" id="3.40.50.720">
    <property type="entry name" value="NAD(P)-binding Rossmann-like Domain"/>
    <property type="match status" value="1"/>
</dbReference>
<dbReference type="RefSeq" id="WP_254920640.1">
    <property type="nucleotide sequence ID" value="NZ_FZNO01000015.1"/>
</dbReference>
<dbReference type="Pfam" id="PF00549">
    <property type="entry name" value="Ligase_CoA"/>
    <property type="match status" value="1"/>
</dbReference>
<dbReference type="PANTHER" id="PTHR11117:SF24">
    <property type="entry name" value="PROTEIN FDRA"/>
    <property type="match status" value="1"/>
</dbReference>
<sequence>MTASAPPAAPSATAGVSSVVLRSGVYADSVRLMQVSRDVAARDGVTAVLVAMATPLNLELAANMGLAPDGEISPEQLLIGVRAEDDAALAAALAAVDAALAERERSTGTATAVPQRTIGAGLDELGPDTPALAIVSVPGQFAVAEAADAIAAGRSVLVFSDGVPVEHEVALKRAAHDAGVLVMGPDCGTAIVSGVALGFANVVRPGPVGLVAASGTGAQQVSCLLDMAGVGVSHVLGVGGRDLKEEVGGLATLDALAALDADPATERVLVVSKPPAPSVAEAVQAAAHELSVPVRFGVLSPETPDLTAAVEALLGDMGIDVPTWPSRPGPADPAVPGAALKGLFAGGTLADEAMLLASPVLGDIRSNIPLRPELDLGTDLSAPGHVVVDFGDDALTVGRAHPMIDPTLRLEAIDALARSGEPAVLLLDVVLGHGADPDPAGALVPALTAARATTSLPVVIALVGTEADPQGWSRQADALAAAGAHVFASNAAATRYALDLLGAVA</sequence>
<keyword evidence="3" id="KW-1185">Reference proteome</keyword>
<organism evidence="2 3">
    <name type="scientific">Blastococcus mobilis</name>
    <dbReference type="NCBI Taxonomy" id="1938746"/>
    <lineage>
        <taxon>Bacteria</taxon>
        <taxon>Bacillati</taxon>
        <taxon>Actinomycetota</taxon>
        <taxon>Actinomycetes</taxon>
        <taxon>Geodermatophilales</taxon>
        <taxon>Geodermatophilaceae</taxon>
        <taxon>Blastococcus</taxon>
    </lineage>
</organism>
<name>A0A238XPY3_9ACTN</name>
<dbReference type="Proteomes" id="UP000198403">
    <property type="component" value="Unassembled WGS sequence"/>
</dbReference>
<dbReference type="EMBL" id="FZNO01000015">
    <property type="protein sequence ID" value="SNR60742.1"/>
    <property type="molecule type" value="Genomic_DNA"/>
</dbReference>
<proteinExistence type="predicted"/>
<dbReference type="InterPro" id="IPR016102">
    <property type="entry name" value="Succinyl-CoA_synth-like"/>
</dbReference>
<protein>
    <submittedName>
        <fullName evidence="2">FdrA protein</fullName>
    </submittedName>
</protein>
<dbReference type="PANTHER" id="PTHR11117">
    <property type="entry name" value="SUCCINYL-COA LIGASE SUBUNIT ALPHA"/>
    <property type="match status" value="1"/>
</dbReference>
<dbReference type="SUPFAM" id="SSF52210">
    <property type="entry name" value="Succinyl-CoA synthetase domains"/>
    <property type="match status" value="2"/>
</dbReference>
<dbReference type="GO" id="GO:0004776">
    <property type="term" value="F:succinate-CoA ligase (GDP-forming) activity"/>
    <property type="evidence" value="ECO:0007669"/>
    <property type="project" value="TreeGrafter"/>
</dbReference>
<accession>A0A238XPY3</accession>
<dbReference type="GO" id="GO:0005829">
    <property type="term" value="C:cytosol"/>
    <property type="evidence" value="ECO:0007669"/>
    <property type="project" value="TreeGrafter"/>
</dbReference>
<evidence type="ECO:0000259" key="1">
    <source>
        <dbReference type="Pfam" id="PF00549"/>
    </source>
</evidence>
<feature type="domain" description="ATP-citrate synthase/succinyl-CoA ligase C-terminal" evidence="1">
    <location>
        <begin position="343"/>
        <end position="497"/>
    </location>
</feature>
<evidence type="ECO:0000313" key="3">
    <source>
        <dbReference type="Proteomes" id="UP000198403"/>
    </source>
</evidence>
<dbReference type="Gene3D" id="3.40.50.261">
    <property type="entry name" value="Succinyl-CoA synthetase domains"/>
    <property type="match status" value="2"/>
</dbReference>